<dbReference type="Pfam" id="PF20092">
    <property type="entry name" value="DUF6483"/>
    <property type="match status" value="1"/>
</dbReference>
<sequence length="129" mass="15101">MLEDDYITRMIKDMVKAIVKAILGKSELNYELPKENERTDNDMLFDKLTKLADEGKINEAENLLFTKLEFKEPKELEIAMAFYLHINEYEEDFLESANYSRNEISEGIEAIAKKYGYSGIMNVFNNLQR</sequence>
<dbReference type="EMBL" id="NOKA02000023">
    <property type="protein sequence ID" value="RDY31043.1"/>
    <property type="molecule type" value="Genomic_DNA"/>
</dbReference>
<dbReference type="Proteomes" id="UP000247523">
    <property type="component" value="Unassembled WGS sequence"/>
</dbReference>
<proteinExistence type="predicted"/>
<dbReference type="InterPro" id="IPR045507">
    <property type="entry name" value="DUF6483"/>
</dbReference>
<dbReference type="EMBL" id="QICS01000005">
    <property type="protein sequence ID" value="PXV90290.1"/>
    <property type="molecule type" value="Genomic_DNA"/>
</dbReference>
<evidence type="ECO:0000313" key="1">
    <source>
        <dbReference type="EMBL" id="PXV90290.1"/>
    </source>
</evidence>
<reference evidence="1 4" key="2">
    <citation type="submission" date="2018-05" db="EMBL/GenBank/DDBJ databases">
        <title>Genomic Encyclopedia of Type Strains, Phase IV (KMG-IV): sequencing the most valuable type-strain genomes for metagenomic binning, comparative biology and taxonomic classification.</title>
        <authorList>
            <person name="Goeker M."/>
        </authorList>
    </citation>
    <scope>NUCLEOTIDE SEQUENCE [LARGE SCALE GENOMIC DNA]</scope>
    <source>
        <strain evidence="1 4">DSM 28816</strain>
    </source>
</reference>
<protein>
    <submittedName>
        <fullName evidence="2">Uncharacterized protein</fullName>
    </submittedName>
</protein>
<evidence type="ECO:0000313" key="2">
    <source>
        <dbReference type="EMBL" id="RDY31043.1"/>
    </source>
</evidence>
<evidence type="ECO:0000313" key="4">
    <source>
        <dbReference type="Proteomes" id="UP000247523"/>
    </source>
</evidence>
<gene>
    <name evidence="1" type="ORF">C8E03_105200</name>
    <name evidence="2" type="ORF">CG710_011730</name>
</gene>
<organism evidence="2 3">
    <name type="scientific">Lachnotalea glycerini</name>
    <dbReference type="NCBI Taxonomy" id="1763509"/>
    <lineage>
        <taxon>Bacteria</taxon>
        <taxon>Bacillati</taxon>
        <taxon>Bacillota</taxon>
        <taxon>Clostridia</taxon>
        <taxon>Lachnospirales</taxon>
        <taxon>Lachnospiraceae</taxon>
        <taxon>Lachnotalea</taxon>
    </lineage>
</organism>
<dbReference type="AlphaFoldDB" id="A0A255IDE1"/>
<reference evidence="2 3" key="1">
    <citation type="journal article" date="2017" name="Genome Announc.">
        <title>Draft Genome Sequence of a Sporulating and Motile Strain of Lachnotalea glycerini Isolated from Water in Quebec City, Canada.</title>
        <authorList>
            <person name="Maheux A.F."/>
            <person name="Boudreau D.K."/>
            <person name="Berube E."/>
            <person name="Boissinot M."/>
            <person name="Raymond F."/>
            <person name="Brodeur S."/>
            <person name="Corbeil J."/>
            <person name="Isabel S."/>
            <person name="Omar R.F."/>
            <person name="Bergeron M.G."/>
        </authorList>
    </citation>
    <scope>NUCLEOTIDE SEQUENCE [LARGE SCALE GENOMIC DNA]</scope>
    <source>
        <strain evidence="2 3">CCRI-19302</strain>
    </source>
</reference>
<evidence type="ECO:0000313" key="3">
    <source>
        <dbReference type="Proteomes" id="UP000216411"/>
    </source>
</evidence>
<comment type="caution">
    <text evidence="2">The sequence shown here is derived from an EMBL/GenBank/DDBJ whole genome shotgun (WGS) entry which is preliminary data.</text>
</comment>
<keyword evidence="3" id="KW-1185">Reference proteome</keyword>
<reference evidence="2" key="3">
    <citation type="submission" date="2018-07" db="EMBL/GenBank/DDBJ databases">
        <authorList>
            <person name="Quirk P.G."/>
            <person name="Krulwich T.A."/>
        </authorList>
    </citation>
    <scope>NUCLEOTIDE SEQUENCE</scope>
    <source>
        <strain evidence="2">CCRI-19302</strain>
    </source>
</reference>
<dbReference type="RefSeq" id="WP_094377821.1">
    <property type="nucleotide sequence ID" value="NZ_NOKA02000023.1"/>
</dbReference>
<dbReference type="Proteomes" id="UP000216411">
    <property type="component" value="Unassembled WGS sequence"/>
</dbReference>
<name>A0A255IDE1_9FIRM</name>
<dbReference type="OrthoDB" id="1650869at2"/>
<accession>A0A255IDE1</accession>